<dbReference type="PROSITE" id="PS50966">
    <property type="entry name" value="ZF_SWIM"/>
    <property type="match status" value="1"/>
</dbReference>
<evidence type="ECO:0000256" key="1">
    <source>
        <dbReference type="ARBA" id="ARBA00005889"/>
    </source>
</evidence>
<keyword evidence="6" id="KW-0539">Nucleus</keyword>
<dbReference type="InterPro" id="IPR006564">
    <property type="entry name" value="Znf_PMZ"/>
</dbReference>
<comment type="caution">
    <text evidence="9">The sequence shown here is derived from an EMBL/GenBank/DDBJ whole genome shotgun (WGS) entry which is preliminary data.</text>
</comment>
<feature type="region of interest" description="Disordered" evidence="7">
    <location>
        <begin position="882"/>
        <end position="925"/>
    </location>
</feature>
<feature type="domain" description="SWIM-type" evidence="8">
    <location>
        <begin position="600"/>
        <end position="636"/>
    </location>
</feature>
<dbReference type="Proteomes" id="UP000655225">
    <property type="component" value="Unassembled WGS sequence"/>
</dbReference>
<evidence type="ECO:0000313" key="9">
    <source>
        <dbReference type="EMBL" id="KAF8408601.1"/>
    </source>
</evidence>
<comment type="similarity">
    <text evidence="1 6">Belongs to the FHY3/FAR1 family.</text>
</comment>
<dbReference type="Pfam" id="PF04434">
    <property type="entry name" value="SWIM"/>
    <property type="match status" value="1"/>
</dbReference>
<dbReference type="GO" id="GO:0005634">
    <property type="term" value="C:nucleus"/>
    <property type="evidence" value="ECO:0007669"/>
    <property type="project" value="UniProtKB-SubCell"/>
</dbReference>
<dbReference type="AlphaFoldDB" id="A0A835DM29"/>
<dbReference type="SMART" id="SM00575">
    <property type="entry name" value="ZnF_PMZ"/>
    <property type="match status" value="1"/>
</dbReference>
<dbReference type="Pfam" id="PF10551">
    <property type="entry name" value="MULE"/>
    <property type="match status" value="1"/>
</dbReference>
<keyword evidence="2 6" id="KW-0479">Metal-binding</keyword>
<evidence type="ECO:0000256" key="5">
    <source>
        <dbReference type="PROSITE-ProRule" id="PRU00325"/>
    </source>
</evidence>
<comment type="subcellular location">
    <subcellularLocation>
        <location evidence="6">Nucleus</location>
    </subcellularLocation>
</comment>
<dbReference type="GO" id="GO:0008270">
    <property type="term" value="F:zinc ion binding"/>
    <property type="evidence" value="ECO:0007669"/>
    <property type="project" value="UniProtKB-UniRule"/>
</dbReference>
<dbReference type="InterPro" id="IPR004330">
    <property type="entry name" value="FAR1_DNA_bnd_dom"/>
</dbReference>
<comment type="function">
    <text evidence="6">Putative transcription activator involved in regulating light control of development.</text>
</comment>
<dbReference type="PANTHER" id="PTHR31669:SF21">
    <property type="entry name" value="PROTEIN FAR-RED IMPAIRED RESPONSE 1"/>
    <property type="match status" value="1"/>
</dbReference>
<keyword evidence="10" id="KW-1185">Reference proteome</keyword>
<sequence length="925" mass="106183">MLDSGDKMHGRDGVSGNMLDGRNKVHARDRSEIIADRGAEVRCGDEVSEDMVEEGNEVHGDGVSGNLVDDGDKVHGPDGGEVNSPTMDTVEIDEDAIFEPCTGMIFGTNEEAYSFYQEYAKSTGFSTTIKNSRRSRASREFIDAKFACSRYRSKRDSIKAINRRPCVKTFCEASMHVKRRKDGKWLIHSFIKEHNHELLPAQDYYFQRHRSINPIGKSNIDTPHVVGVQTKKIYVEMSRQTDGSQNVGMLTNDIGNQFDKGRHLVFDAGDAQVMLEHFIHMQNENSNFFYAVDVSEEQRLRNVFWVDAKSRCDYVNFGDVVSFDTTYVKNKYKMPFALFVGVNHHFQFVLLGCALIADETTSTFVWLMQTWLRAMGGRAPRVILTDQDKAMKVAVAEVFPDVRHCFSLWYILRKIPENLCQVTRRHEDFMAKFNKCIYRSWTDEQFEKKWQKMVDRFELEENEWIRSLYEDREQWVPTYMRNTFFAGMSTIQRSDSINSFFDKYVHRKTTLKEFVEQYEAILRDIYEEEGKADFDTWHKQPALRSPSPFEKQMSTLYTPAVFKKFQFEVLGAVACHPKIEKEDDTTITFRVQDFEESQDFIVAWDETKSEVSCLCRSFEYKGFLCRHALIVLQISGLSDIPSQYILKRWTKNAKSRHTIRYRLESVQSRVERYNDICQRAIKLGEEGSLSQESYNIAFRALAEGLNQCVTMKNNVQSVAEPSMLATHDLHNVGGDNQGNNMIKNSEKNSTSNKKVHWEPEVIALATQDTMQPMGHLHSRAPTINGSFVTQQSLQGMEQISSRALTFDGYYGTQHSVQGMVLNLMGPTYDGYYGNQQSMQRRGSLNSTAPDHDGYNGTQHSMHGLDGTQHGMHGLGRMDFRSPTSGSCYGMQGSLQDMEESNLRSTRLNGEASKRLHERHLSHQLE</sequence>
<feature type="region of interest" description="Disordered" evidence="7">
    <location>
        <begin position="1"/>
        <end position="24"/>
    </location>
</feature>
<feature type="compositionally biased region" description="Basic and acidic residues" evidence="7">
    <location>
        <begin position="911"/>
        <end position="925"/>
    </location>
</feature>
<name>A0A835DM29_TETSI</name>
<dbReference type="InterPro" id="IPR007527">
    <property type="entry name" value="Znf_SWIM"/>
</dbReference>
<organism evidence="9 10">
    <name type="scientific">Tetracentron sinense</name>
    <name type="common">Spur-leaf</name>
    <dbReference type="NCBI Taxonomy" id="13715"/>
    <lineage>
        <taxon>Eukaryota</taxon>
        <taxon>Viridiplantae</taxon>
        <taxon>Streptophyta</taxon>
        <taxon>Embryophyta</taxon>
        <taxon>Tracheophyta</taxon>
        <taxon>Spermatophyta</taxon>
        <taxon>Magnoliopsida</taxon>
        <taxon>Trochodendrales</taxon>
        <taxon>Trochodendraceae</taxon>
        <taxon>Tetracentron</taxon>
    </lineage>
</organism>
<keyword evidence="3 5" id="KW-0863">Zinc-finger</keyword>
<protein>
    <recommendedName>
        <fullName evidence="6">Protein FAR1-RELATED SEQUENCE</fullName>
    </recommendedName>
</protein>
<evidence type="ECO:0000256" key="6">
    <source>
        <dbReference type="RuleBase" id="RU367018"/>
    </source>
</evidence>
<keyword evidence="4 6" id="KW-0862">Zinc</keyword>
<evidence type="ECO:0000256" key="2">
    <source>
        <dbReference type="ARBA" id="ARBA00022723"/>
    </source>
</evidence>
<proteinExistence type="inferred from homology"/>
<dbReference type="PANTHER" id="PTHR31669">
    <property type="entry name" value="PROTEIN FAR1-RELATED SEQUENCE 10-RELATED"/>
    <property type="match status" value="1"/>
</dbReference>
<dbReference type="InterPro" id="IPR018289">
    <property type="entry name" value="MULE_transposase_dom"/>
</dbReference>
<evidence type="ECO:0000313" key="10">
    <source>
        <dbReference type="Proteomes" id="UP000655225"/>
    </source>
</evidence>
<dbReference type="EMBL" id="JABCRI010000003">
    <property type="protein sequence ID" value="KAF8408601.1"/>
    <property type="molecule type" value="Genomic_DNA"/>
</dbReference>
<evidence type="ECO:0000256" key="3">
    <source>
        <dbReference type="ARBA" id="ARBA00022771"/>
    </source>
</evidence>
<evidence type="ECO:0000256" key="7">
    <source>
        <dbReference type="SAM" id="MobiDB-lite"/>
    </source>
</evidence>
<dbReference type="GO" id="GO:0006355">
    <property type="term" value="P:regulation of DNA-templated transcription"/>
    <property type="evidence" value="ECO:0007669"/>
    <property type="project" value="UniProtKB-UniRule"/>
</dbReference>
<evidence type="ECO:0000256" key="4">
    <source>
        <dbReference type="ARBA" id="ARBA00022833"/>
    </source>
</evidence>
<dbReference type="Pfam" id="PF03101">
    <property type="entry name" value="FAR1"/>
    <property type="match status" value="1"/>
</dbReference>
<reference evidence="9 10" key="1">
    <citation type="submission" date="2020-04" db="EMBL/GenBank/DDBJ databases">
        <title>Plant Genome Project.</title>
        <authorList>
            <person name="Zhang R.-G."/>
        </authorList>
    </citation>
    <scope>NUCLEOTIDE SEQUENCE [LARGE SCALE GENOMIC DNA]</scope>
    <source>
        <strain evidence="9">YNK0</strain>
        <tissue evidence="9">Leaf</tissue>
    </source>
</reference>
<dbReference type="InterPro" id="IPR031052">
    <property type="entry name" value="FHY3/FAR1"/>
</dbReference>
<dbReference type="OrthoDB" id="742364at2759"/>
<gene>
    <name evidence="9" type="ORF">HHK36_004664</name>
</gene>
<evidence type="ECO:0000259" key="8">
    <source>
        <dbReference type="PROSITE" id="PS50966"/>
    </source>
</evidence>
<feature type="compositionally biased region" description="Basic and acidic residues" evidence="7">
    <location>
        <begin position="1"/>
        <end position="12"/>
    </location>
</feature>
<accession>A0A835DM29</accession>
<dbReference type="OMA" id="YSIAFHA"/>